<keyword evidence="2" id="KW-0413">Isomerase</keyword>
<protein>
    <submittedName>
        <fullName evidence="2">Maleylpyruvate isomerase family mycothiol-dependent enzyme</fullName>
    </submittedName>
</protein>
<dbReference type="OrthoDB" id="5178565at2"/>
<sequence length="219" mass="23339">MVSDSIAPDRPFFTPSPRVAGDWSAHIATSLDRTADVLVGFDEAQWSAPSLCEGWTVRDVVGHLVWRVGAPSGEMLSTASKAYFGHHVSPDRAIDDLARTEAEAPTAALVADLRRIADTKMQGIGRTGITELTEVVVHAFDITEALGVPLRLSPRSTSAVAVARTRIPFSAARRAVASSTLCASDARWCIGRGPRREATAGRLIAALFGRLPLPPVTSD</sequence>
<dbReference type="InterPro" id="IPR034660">
    <property type="entry name" value="DinB/YfiT-like"/>
</dbReference>
<keyword evidence="2" id="KW-0670">Pyruvate</keyword>
<dbReference type="Proteomes" id="UP000467240">
    <property type="component" value="Unassembled WGS sequence"/>
</dbReference>
<evidence type="ECO:0000313" key="2">
    <source>
        <dbReference type="EMBL" id="KAB1657293.1"/>
    </source>
</evidence>
<feature type="domain" description="Mycothiol-dependent maleylpyruvate isomerase metal-binding" evidence="1">
    <location>
        <begin position="30"/>
        <end position="118"/>
    </location>
</feature>
<proteinExistence type="predicted"/>
<dbReference type="GO" id="GO:0016853">
    <property type="term" value="F:isomerase activity"/>
    <property type="evidence" value="ECO:0007669"/>
    <property type="project" value="UniProtKB-KW"/>
</dbReference>
<dbReference type="InterPro" id="IPR017517">
    <property type="entry name" value="Maleyloyr_isom"/>
</dbReference>
<evidence type="ECO:0000313" key="3">
    <source>
        <dbReference type="Proteomes" id="UP000467240"/>
    </source>
</evidence>
<name>A0A7J5BSM9_9MICO</name>
<dbReference type="SUPFAM" id="SSF109854">
    <property type="entry name" value="DinB/YfiT-like putative metalloenzymes"/>
    <property type="match status" value="1"/>
</dbReference>
<dbReference type="Gene3D" id="1.20.120.450">
    <property type="entry name" value="dinb family like domain"/>
    <property type="match status" value="1"/>
</dbReference>
<keyword evidence="3" id="KW-1185">Reference proteome</keyword>
<dbReference type="GO" id="GO:0046872">
    <property type="term" value="F:metal ion binding"/>
    <property type="evidence" value="ECO:0007669"/>
    <property type="project" value="InterPro"/>
</dbReference>
<dbReference type="Pfam" id="PF11716">
    <property type="entry name" value="MDMPI_N"/>
    <property type="match status" value="1"/>
</dbReference>
<organism evidence="2 3">
    <name type="scientific">Pseudoclavibacter chungangensis</name>
    <dbReference type="NCBI Taxonomy" id="587635"/>
    <lineage>
        <taxon>Bacteria</taxon>
        <taxon>Bacillati</taxon>
        <taxon>Actinomycetota</taxon>
        <taxon>Actinomycetes</taxon>
        <taxon>Micrococcales</taxon>
        <taxon>Microbacteriaceae</taxon>
        <taxon>Pseudoclavibacter</taxon>
    </lineage>
</organism>
<dbReference type="InterPro" id="IPR024344">
    <property type="entry name" value="MDMPI_metal-binding"/>
</dbReference>
<gene>
    <name evidence="2" type="ORF">F8O01_08595</name>
</gene>
<reference evidence="2 3" key="1">
    <citation type="submission" date="2019-09" db="EMBL/GenBank/DDBJ databases">
        <title>Phylogeny of genus Pseudoclavibacter and closely related genus.</title>
        <authorList>
            <person name="Li Y."/>
        </authorList>
    </citation>
    <scope>NUCLEOTIDE SEQUENCE [LARGE SCALE GENOMIC DNA]</scope>
    <source>
        <strain evidence="2 3">DSM 23821</strain>
    </source>
</reference>
<dbReference type="AlphaFoldDB" id="A0A7J5BSM9"/>
<evidence type="ECO:0000259" key="1">
    <source>
        <dbReference type="Pfam" id="PF11716"/>
    </source>
</evidence>
<dbReference type="EMBL" id="WBJZ01000009">
    <property type="protein sequence ID" value="KAB1657293.1"/>
    <property type="molecule type" value="Genomic_DNA"/>
</dbReference>
<accession>A0A7J5BSM9</accession>
<comment type="caution">
    <text evidence="2">The sequence shown here is derived from an EMBL/GenBank/DDBJ whole genome shotgun (WGS) entry which is preliminary data.</text>
</comment>
<dbReference type="NCBIfam" id="TIGR03083">
    <property type="entry name" value="maleylpyruvate isomerase family mycothiol-dependent enzyme"/>
    <property type="match status" value="1"/>
</dbReference>